<accession>A0AAV7UGS8</accession>
<dbReference type="Proteomes" id="UP001066276">
    <property type="component" value="Chromosome 3_1"/>
</dbReference>
<dbReference type="AlphaFoldDB" id="A0AAV7UGS8"/>
<sequence>MVARNREASCPAHSGSRGRSWCRVCGRAVSGAEALRRIAGKPPASRGILPRKGGESGGSGRGRGGGSQLTVCGGNSANLGAVSEQGGSSLIAAGILQNVMACRA</sequence>
<evidence type="ECO:0000256" key="1">
    <source>
        <dbReference type="SAM" id="MobiDB-lite"/>
    </source>
</evidence>
<evidence type="ECO:0000313" key="2">
    <source>
        <dbReference type="EMBL" id="KAJ1186827.1"/>
    </source>
</evidence>
<reference evidence="2" key="1">
    <citation type="journal article" date="2022" name="bioRxiv">
        <title>Sequencing and chromosome-scale assembly of the giantPleurodeles waltlgenome.</title>
        <authorList>
            <person name="Brown T."/>
            <person name="Elewa A."/>
            <person name="Iarovenko S."/>
            <person name="Subramanian E."/>
            <person name="Araus A.J."/>
            <person name="Petzold A."/>
            <person name="Susuki M."/>
            <person name="Suzuki K.-i.T."/>
            <person name="Hayashi T."/>
            <person name="Toyoda A."/>
            <person name="Oliveira C."/>
            <person name="Osipova E."/>
            <person name="Leigh N.D."/>
            <person name="Simon A."/>
            <person name="Yun M.H."/>
        </authorList>
    </citation>
    <scope>NUCLEOTIDE SEQUENCE</scope>
    <source>
        <strain evidence="2">20211129_DDA</strain>
        <tissue evidence="2">Liver</tissue>
    </source>
</reference>
<name>A0AAV7UGS8_PLEWA</name>
<protein>
    <submittedName>
        <fullName evidence="2">Uncharacterized protein</fullName>
    </submittedName>
</protein>
<gene>
    <name evidence="2" type="ORF">NDU88_003607</name>
</gene>
<comment type="caution">
    <text evidence="2">The sequence shown here is derived from an EMBL/GenBank/DDBJ whole genome shotgun (WGS) entry which is preliminary data.</text>
</comment>
<evidence type="ECO:0000313" key="3">
    <source>
        <dbReference type="Proteomes" id="UP001066276"/>
    </source>
</evidence>
<organism evidence="2 3">
    <name type="scientific">Pleurodeles waltl</name>
    <name type="common">Iberian ribbed newt</name>
    <dbReference type="NCBI Taxonomy" id="8319"/>
    <lineage>
        <taxon>Eukaryota</taxon>
        <taxon>Metazoa</taxon>
        <taxon>Chordata</taxon>
        <taxon>Craniata</taxon>
        <taxon>Vertebrata</taxon>
        <taxon>Euteleostomi</taxon>
        <taxon>Amphibia</taxon>
        <taxon>Batrachia</taxon>
        <taxon>Caudata</taxon>
        <taxon>Salamandroidea</taxon>
        <taxon>Salamandridae</taxon>
        <taxon>Pleurodelinae</taxon>
        <taxon>Pleurodeles</taxon>
    </lineage>
</organism>
<feature type="region of interest" description="Disordered" evidence="1">
    <location>
        <begin position="36"/>
        <end position="69"/>
    </location>
</feature>
<keyword evidence="3" id="KW-1185">Reference proteome</keyword>
<proteinExistence type="predicted"/>
<feature type="compositionally biased region" description="Gly residues" evidence="1">
    <location>
        <begin position="55"/>
        <end position="67"/>
    </location>
</feature>
<feature type="region of interest" description="Disordered" evidence="1">
    <location>
        <begin position="1"/>
        <end position="20"/>
    </location>
</feature>
<dbReference type="EMBL" id="JANPWB010000005">
    <property type="protein sequence ID" value="KAJ1186827.1"/>
    <property type="molecule type" value="Genomic_DNA"/>
</dbReference>